<sequence>MSSEENPCRDCGGTGWILETVFDEDSGGIDSRESACVCRGSYARAS</sequence>
<reference evidence="1" key="1">
    <citation type="submission" date="2020-12" db="EMBL/GenBank/DDBJ databases">
        <title>Prauserella sp. ASG 168, a novel actinomycete isolated from cave rock.</title>
        <authorList>
            <person name="Suriyachadkun C."/>
        </authorList>
    </citation>
    <scope>NUCLEOTIDE SEQUENCE</scope>
    <source>
        <strain evidence="1">ASG 168</strain>
    </source>
</reference>
<organism evidence="1 2">
    <name type="scientific">Prauserella cavernicola</name>
    <dbReference type="NCBI Taxonomy" id="2800127"/>
    <lineage>
        <taxon>Bacteria</taxon>
        <taxon>Bacillati</taxon>
        <taxon>Actinomycetota</taxon>
        <taxon>Actinomycetes</taxon>
        <taxon>Pseudonocardiales</taxon>
        <taxon>Pseudonocardiaceae</taxon>
        <taxon>Prauserella</taxon>
    </lineage>
</organism>
<protein>
    <submittedName>
        <fullName evidence="1">Uncharacterized protein</fullName>
    </submittedName>
</protein>
<gene>
    <name evidence="1" type="ORF">JHE00_03895</name>
</gene>
<dbReference type="AlphaFoldDB" id="A0A934QLS0"/>
<proteinExistence type="predicted"/>
<keyword evidence="2" id="KW-1185">Reference proteome</keyword>
<name>A0A934QLS0_9PSEU</name>
<dbReference type="EMBL" id="JAENJH010000001">
    <property type="protein sequence ID" value="MBK1783457.1"/>
    <property type="molecule type" value="Genomic_DNA"/>
</dbReference>
<comment type="caution">
    <text evidence="1">The sequence shown here is derived from an EMBL/GenBank/DDBJ whole genome shotgun (WGS) entry which is preliminary data.</text>
</comment>
<dbReference type="Proteomes" id="UP000635245">
    <property type="component" value="Unassembled WGS sequence"/>
</dbReference>
<accession>A0A934QLS0</accession>
<evidence type="ECO:0000313" key="1">
    <source>
        <dbReference type="EMBL" id="MBK1783457.1"/>
    </source>
</evidence>
<dbReference type="RefSeq" id="WP_200314785.1">
    <property type="nucleotide sequence ID" value="NZ_JAENJH010000001.1"/>
</dbReference>
<evidence type="ECO:0000313" key="2">
    <source>
        <dbReference type="Proteomes" id="UP000635245"/>
    </source>
</evidence>